<feature type="transmembrane region" description="Helical" evidence="10">
    <location>
        <begin position="162"/>
        <end position="181"/>
    </location>
</feature>
<sequence length="190" mass="22189">MDYFKSLEIVGLIAGLCYLFLIIWENIWCWLFGIIGSLVTVFLYFHAKLYLESILNIYYVLAGVYGWYYWKEKSKKEALSVSEWENNKHVVLIAISIVLSIGTGFLMKKYTDSPHPFIDATMAIFSLSATVLEARKILSAWIYWFFINGVSIWLQVDRGLNLYSILSIFYTIMSIMGYLQWKKSYNLQSN</sequence>
<keyword evidence="9 10" id="KW-0472">Membrane</keyword>
<evidence type="ECO:0000313" key="11">
    <source>
        <dbReference type="EMBL" id="QES89901.1"/>
    </source>
</evidence>
<evidence type="ECO:0000256" key="5">
    <source>
        <dbReference type="ARBA" id="ARBA00022448"/>
    </source>
</evidence>
<keyword evidence="8 10" id="KW-1133">Transmembrane helix</keyword>
<accession>A0A5P2GE67</accession>
<keyword evidence="6" id="KW-1003">Cell membrane</keyword>
<evidence type="ECO:0000256" key="9">
    <source>
        <dbReference type="ARBA" id="ARBA00023136"/>
    </source>
</evidence>
<dbReference type="KEGG" id="arac:E0W69_014955"/>
<evidence type="ECO:0000256" key="7">
    <source>
        <dbReference type="ARBA" id="ARBA00022692"/>
    </source>
</evidence>
<keyword evidence="5" id="KW-0813">Transport</keyword>
<evidence type="ECO:0000313" key="12">
    <source>
        <dbReference type="Proteomes" id="UP000292424"/>
    </source>
</evidence>
<keyword evidence="12" id="KW-1185">Reference proteome</keyword>
<dbReference type="AlphaFoldDB" id="A0A5P2GE67"/>
<keyword evidence="7 10" id="KW-0812">Transmembrane</keyword>
<dbReference type="Pfam" id="PF04973">
    <property type="entry name" value="NMN_transporter"/>
    <property type="match status" value="1"/>
</dbReference>
<evidence type="ECO:0000256" key="2">
    <source>
        <dbReference type="ARBA" id="ARBA00004651"/>
    </source>
</evidence>
<protein>
    <recommendedName>
        <fullName evidence="4">Nicotinamide riboside transporter PnuC</fullName>
    </recommendedName>
</protein>
<name>A0A5P2GE67_9BACT</name>
<comment type="subcellular location">
    <subcellularLocation>
        <location evidence="2">Cell membrane</location>
        <topology evidence="2">Multi-pass membrane protein</topology>
    </subcellularLocation>
</comment>
<feature type="transmembrane region" description="Helical" evidence="10">
    <location>
        <begin position="137"/>
        <end position="156"/>
    </location>
</feature>
<evidence type="ECO:0000256" key="4">
    <source>
        <dbReference type="ARBA" id="ARBA00017522"/>
    </source>
</evidence>
<dbReference type="PANTHER" id="PTHR36122:SF2">
    <property type="entry name" value="NICOTINAMIDE RIBOSIDE TRANSPORTER PNUC"/>
    <property type="match status" value="1"/>
</dbReference>
<organism evidence="11 12">
    <name type="scientific">Rhizosphaericola mali</name>
    <dbReference type="NCBI Taxonomy" id="2545455"/>
    <lineage>
        <taxon>Bacteria</taxon>
        <taxon>Pseudomonadati</taxon>
        <taxon>Bacteroidota</taxon>
        <taxon>Chitinophagia</taxon>
        <taxon>Chitinophagales</taxon>
        <taxon>Chitinophagaceae</taxon>
        <taxon>Rhizosphaericola</taxon>
    </lineage>
</organism>
<dbReference type="EMBL" id="CP044016">
    <property type="protein sequence ID" value="QES89901.1"/>
    <property type="molecule type" value="Genomic_DNA"/>
</dbReference>
<feature type="transmembrane region" description="Helical" evidence="10">
    <location>
        <begin position="90"/>
        <end position="107"/>
    </location>
</feature>
<dbReference type="InterPro" id="IPR006419">
    <property type="entry name" value="NMN_transpt_PnuC"/>
</dbReference>
<feature type="transmembrane region" description="Helical" evidence="10">
    <location>
        <begin position="54"/>
        <end position="70"/>
    </location>
</feature>
<comment type="function">
    <text evidence="1">Required for nicotinamide riboside transport across the inner membrane.</text>
</comment>
<dbReference type="PANTHER" id="PTHR36122">
    <property type="entry name" value="NICOTINAMIDE RIBOSIDE TRANSPORTER PNUC"/>
    <property type="match status" value="1"/>
</dbReference>
<evidence type="ECO:0000256" key="10">
    <source>
        <dbReference type="SAM" id="Phobius"/>
    </source>
</evidence>
<dbReference type="Proteomes" id="UP000292424">
    <property type="component" value="Chromosome"/>
</dbReference>
<feature type="transmembrane region" description="Helical" evidence="10">
    <location>
        <begin position="7"/>
        <end position="24"/>
    </location>
</feature>
<dbReference type="GO" id="GO:0034257">
    <property type="term" value="F:nicotinamide riboside transmembrane transporter activity"/>
    <property type="evidence" value="ECO:0007669"/>
    <property type="project" value="InterPro"/>
</dbReference>
<comment type="similarity">
    <text evidence="3">Belongs to the nicotinamide ribonucleoside (NR) uptake permease (TC 4.B.1) family.</text>
</comment>
<reference evidence="11 12" key="1">
    <citation type="submission" date="2019-09" db="EMBL/GenBank/DDBJ databases">
        <title>Complete genome sequence of Arachidicoccus sp. B3-10 isolated from apple orchard soil.</title>
        <authorList>
            <person name="Kim H.S."/>
            <person name="Han K.-I."/>
            <person name="Suh M.K."/>
            <person name="Lee K.C."/>
            <person name="Eom M.K."/>
            <person name="Kim J.-S."/>
            <person name="Kang S.W."/>
            <person name="Sin Y."/>
            <person name="Lee J.-S."/>
        </authorList>
    </citation>
    <scope>NUCLEOTIDE SEQUENCE [LARGE SCALE GENOMIC DNA]</scope>
    <source>
        <strain evidence="11 12">B3-10</strain>
    </source>
</reference>
<proteinExistence type="inferred from homology"/>
<dbReference type="OrthoDB" id="9791248at2"/>
<evidence type="ECO:0000256" key="6">
    <source>
        <dbReference type="ARBA" id="ARBA00022475"/>
    </source>
</evidence>
<evidence type="ECO:0000256" key="1">
    <source>
        <dbReference type="ARBA" id="ARBA00002672"/>
    </source>
</evidence>
<dbReference type="RefSeq" id="WP_131330858.1">
    <property type="nucleotide sequence ID" value="NZ_CP044016.1"/>
</dbReference>
<dbReference type="GO" id="GO:0005886">
    <property type="term" value="C:plasma membrane"/>
    <property type="evidence" value="ECO:0007669"/>
    <property type="project" value="UniProtKB-SubCell"/>
</dbReference>
<evidence type="ECO:0000256" key="3">
    <source>
        <dbReference type="ARBA" id="ARBA00006669"/>
    </source>
</evidence>
<evidence type="ECO:0000256" key="8">
    <source>
        <dbReference type="ARBA" id="ARBA00022989"/>
    </source>
</evidence>
<gene>
    <name evidence="11" type="ORF">E0W69_014955</name>
</gene>
<dbReference type="NCBIfam" id="TIGR01528">
    <property type="entry name" value="NMN_trans_PnuC"/>
    <property type="match status" value="1"/>
</dbReference>